<name>A0AAV9P301_9PEZI</name>
<evidence type="ECO:0000259" key="14">
    <source>
        <dbReference type="PROSITE" id="PS51293"/>
    </source>
</evidence>
<dbReference type="InterPro" id="IPR043145">
    <property type="entry name" value="Znf_ZZ_sf"/>
</dbReference>
<dbReference type="PROSITE" id="PS51293">
    <property type="entry name" value="SANT"/>
    <property type="match status" value="1"/>
</dbReference>
<evidence type="ECO:0000256" key="3">
    <source>
        <dbReference type="ARBA" id="ARBA00022771"/>
    </source>
</evidence>
<dbReference type="EMBL" id="JAVRRT010000012">
    <property type="protein sequence ID" value="KAK5166860.1"/>
    <property type="molecule type" value="Genomic_DNA"/>
</dbReference>
<sequence>MGLITKAKGAPKSDSSSSGGGVKYICNICSQDVTATVRIRCASKQCPDYDLCVDCFSKGEANLHHDPRSHPYQVIEPHSIPIFDEGWGADEELLLLEGAEQYGLGSWADIADHIGGFREKDEVRDHYIRTYVDSALFPLPERASPADKRLSEDVPREEFQARKKRRIDARKEAIAEAQNAAPAVPTKPTSSGPSCHEVSGYMPGRLEFENEYFNEAEEAVQHMQFSPEEGVNPATRMFDPETELKMVVMGIYNDRLTARTDRKRVIFNHQLLEYRKNLAQDKKRTKEQRDLHHKLKPFARMMSHPDFVSFSEDLEKEHNLRQAIAQLQEWRRMRISTLATGEKYESEKAQRIARTANQNLGQFDRMTNGVRVGKGGPQPPPETAEAVVEYTTKDLPVRLSLTNPNTSATTAPATNGALPTPPPGQDNAPVKRAPVPSVPGMAPISLSADTSPDLQLLLPEERELCSKLNIQPKAYLAIKDAIFREAMKSDGKLKKKNVREISRIDTTRGGRVFEFLVEVGWLGSASTR</sequence>
<comment type="subcellular location">
    <subcellularLocation>
        <location evidence="1 8">Nucleus</location>
    </subcellularLocation>
</comment>
<feature type="domain" description="ZZ-type" evidence="12">
    <location>
        <begin position="21"/>
        <end position="80"/>
    </location>
</feature>
<feature type="domain" description="Myb-like" evidence="11">
    <location>
        <begin position="87"/>
        <end position="131"/>
    </location>
</feature>
<feature type="region of interest" description="Disordered" evidence="10">
    <location>
        <begin position="401"/>
        <end position="435"/>
    </location>
</feature>
<evidence type="ECO:0000256" key="2">
    <source>
        <dbReference type="ARBA" id="ARBA00022723"/>
    </source>
</evidence>
<keyword evidence="6 8" id="KW-0804">Transcription</keyword>
<evidence type="ECO:0000256" key="1">
    <source>
        <dbReference type="ARBA" id="ARBA00004123"/>
    </source>
</evidence>
<dbReference type="SMART" id="SM00291">
    <property type="entry name" value="ZnF_ZZ"/>
    <property type="match status" value="1"/>
</dbReference>
<evidence type="ECO:0000259" key="11">
    <source>
        <dbReference type="PROSITE" id="PS50090"/>
    </source>
</evidence>
<dbReference type="InterPro" id="IPR016827">
    <property type="entry name" value="Ada2/TADA2"/>
</dbReference>
<dbReference type="GO" id="GO:0003713">
    <property type="term" value="F:transcription coactivator activity"/>
    <property type="evidence" value="ECO:0007669"/>
    <property type="project" value="InterPro"/>
</dbReference>
<dbReference type="GeneID" id="89928925"/>
<dbReference type="Proteomes" id="UP001337655">
    <property type="component" value="Unassembled WGS sequence"/>
</dbReference>
<dbReference type="RefSeq" id="XP_064656668.1">
    <property type="nucleotide sequence ID" value="XM_064804826.1"/>
</dbReference>
<keyword evidence="16" id="KW-1185">Reference proteome</keyword>
<evidence type="ECO:0000256" key="9">
    <source>
        <dbReference type="PROSITE-ProRule" id="PRU00228"/>
    </source>
</evidence>
<dbReference type="InterPro" id="IPR007526">
    <property type="entry name" value="SWIRM"/>
</dbReference>
<organism evidence="15 16">
    <name type="scientific">Saxophila tyrrhenica</name>
    <dbReference type="NCBI Taxonomy" id="1690608"/>
    <lineage>
        <taxon>Eukaryota</taxon>
        <taxon>Fungi</taxon>
        <taxon>Dikarya</taxon>
        <taxon>Ascomycota</taxon>
        <taxon>Pezizomycotina</taxon>
        <taxon>Dothideomycetes</taxon>
        <taxon>Dothideomycetidae</taxon>
        <taxon>Mycosphaerellales</taxon>
        <taxon>Extremaceae</taxon>
        <taxon>Saxophila</taxon>
    </lineage>
</organism>
<dbReference type="InterPro" id="IPR009057">
    <property type="entry name" value="Homeodomain-like_sf"/>
</dbReference>
<dbReference type="PANTHER" id="PTHR12374:SF20">
    <property type="entry name" value="TRANSCRIPTIONAL ADAPTER 2-ALPHA"/>
    <property type="match status" value="1"/>
</dbReference>
<keyword evidence="4" id="KW-0862">Zinc</keyword>
<keyword evidence="5 8" id="KW-0805">Transcription regulation</keyword>
<dbReference type="Pfam" id="PF04433">
    <property type="entry name" value="SWIRM"/>
    <property type="match status" value="1"/>
</dbReference>
<evidence type="ECO:0000259" key="12">
    <source>
        <dbReference type="PROSITE" id="PS50135"/>
    </source>
</evidence>
<dbReference type="Gene3D" id="1.10.10.10">
    <property type="entry name" value="Winged helix-like DNA-binding domain superfamily/Winged helix DNA-binding domain"/>
    <property type="match status" value="1"/>
</dbReference>
<keyword evidence="2" id="KW-0479">Metal-binding</keyword>
<evidence type="ECO:0000256" key="8">
    <source>
        <dbReference type="PIRNR" id="PIRNR025024"/>
    </source>
</evidence>
<dbReference type="InterPro" id="IPR000433">
    <property type="entry name" value="Znf_ZZ"/>
</dbReference>
<dbReference type="PROSITE" id="PS50934">
    <property type="entry name" value="SWIRM"/>
    <property type="match status" value="1"/>
</dbReference>
<feature type="region of interest" description="Disordered" evidence="10">
    <location>
        <begin position="177"/>
        <end position="197"/>
    </location>
</feature>
<dbReference type="SMART" id="SM00717">
    <property type="entry name" value="SANT"/>
    <property type="match status" value="1"/>
</dbReference>
<dbReference type="GO" id="GO:0006357">
    <property type="term" value="P:regulation of transcription by RNA polymerase II"/>
    <property type="evidence" value="ECO:0007669"/>
    <property type="project" value="InterPro"/>
</dbReference>
<dbReference type="InterPro" id="IPR055141">
    <property type="entry name" value="TADA2A_B-like_dom"/>
</dbReference>
<feature type="domain" description="SWIRM" evidence="13">
    <location>
        <begin position="437"/>
        <end position="528"/>
    </location>
</feature>
<dbReference type="PROSITE" id="PS50090">
    <property type="entry name" value="MYB_LIKE"/>
    <property type="match status" value="1"/>
</dbReference>
<gene>
    <name evidence="15" type="primary">ADA2</name>
    <name evidence="15" type="ORF">LTR77_007589</name>
</gene>
<dbReference type="SUPFAM" id="SSF57850">
    <property type="entry name" value="RING/U-box"/>
    <property type="match status" value="1"/>
</dbReference>
<evidence type="ECO:0000256" key="7">
    <source>
        <dbReference type="ARBA" id="ARBA00023242"/>
    </source>
</evidence>
<evidence type="ECO:0000256" key="5">
    <source>
        <dbReference type="ARBA" id="ARBA00023015"/>
    </source>
</evidence>
<dbReference type="Pfam" id="PF00249">
    <property type="entry name" value="Myb_DNA-binding"/>
    <property type="match status" value="1"/>
</dbReference>
<dbReference type="FunFam" id="3.30.60.90:FF:000008">
    <property type="entry name" value="Transcriptional adapter 2"/>
    <property type="match status" value="1"/>
</dbReference>
<dbReference type="PROSITE" id="PS50135">
    <property type="entry name" value="ZF_ZZ_2"/>
    <property type="match status" value="1"/>
</dbReference>
<comment type="caution">
    <text evidence="15">The sequence shown here is derived from an EMBL/GenBank/DDBJ whole genome shotgun (WGS) entry which is preliminary data.</text>
</comment>
<evidence type="ECO:0000313" key="16">
    <source>
        <dbReference type="Proteomes" id="UP001337655"/>
    </source>
</evidence>
<feature type="compositionally biased region" description="Low complexity" evidence="10">
    <location>
        <begin position="401"/>
        <end position="415"/>
    </location>
</feature>
<dbReference type="Gene3D" id="1.10.10.60">
    <property type="entry name" value="Homeodomain-like"/>
    <property type="match status" value="1"/>
</dbReference>
<dbReference type="GO" id="GO:0006338">
    <property type="term" value="P:chromatin remodeling"/>
    <property type="evidence" value="ECO:0007669"/>
    <property type="project" value="TreeGrafter"/>
</dbReference>
<dbReference type="PROSITE" id="PS01357">
    <property type="entry name" value="ZF_ZZ_1"/>
    <property type="match status" value="1"/>
</dbReference>
<evidence type="ECO:0000313" key="15">
    <source>
        <dbReference type="EMBL" id="KAK5166860.1"/>
    </source>
</evidence>
<keyword evidence="7 8" id="KW-0539">Nucleus</keyword>
<feature type="domain" description="SANT" evidence="14">
    <location>
        <begin position="82"/>
        <end position="135"/>
    </location>
</feature>
<dbReference type="InterPro" id="IPR001005">
    <property type="entry name" value="SANT/Myb"/>
</dbReference>
<dbReference type="GO" id="GO:0003682">
    <property type="term" value="F:chromatin binding"/>
    <property type="evidence" value="ECO:0007669"/>
    <property type="project" value="TreeGrafter"/>
</dbReference>
<dbReference type="Pfam" id="PF00569">
    <property type="entry name" value="ZZ"/>
    <property type="match status" value="1"/>
</dbReference>
<dbReference type="GO" id="GO:0008270">
    <property type="term" value="F:zinc ion binding"/>
    <property type="evidence" value="ECO:0007669"/>
    <property type="project" value="UniProtKB-KW"/>
</dbReference>
<dbReference type="InterPro" id="IPR017884">
    <property type="entry name" value="SANT_dom"/>
</dbReference>
<dbReference type="FunFam" id="1.10.10.10:FF:000087">
    <property type="entry name" value="Transcriptional adapter 2"/>
    <property type="match status" value="1"/>
</dbReference>
<dbReference type="AlphaFoldDB" id="A0AAV9P301"/>
<keyword evidence="3 9" id="KW-0863">Zinc-finger</keyword>
<evidence type="ECO:0000256" key="10">
    <source>
        <dbReference type="SAM" id="MobiDB-lite"/>
    </source>
</evidence>
<dbReference type="CDD" id="cd02335">
    <property type="entry name" value="ZZ_ADA2"/>
    <property type="match status" value="1"/>
</dbReference>
<dbReference type="Gene3D" id="3.30.60.90">
    <property type="match status" value="1"/>
</dbReference>
<dbReference type="PANTHER" id="PTHR12374">
    <property type="entry name" value="TRANSCRIPTIONAL ADAPTOR 2 ADA2 -RELATED"/>
    <property type="match status" value="1"/>
</dbReference>
<evidence type="ECO:0000256" key="4">
    <source>
        <dbReference type="ARBA" id="ARBA00022833"/>
    </source>
</evidence>
<dbReference type="FunFam" id="1.10.10.60:FF:000115">
    <property type="entry name" value="Transcriptional adapter 2"/>
    <property type="match status" value="1"/>
</dbReference>
<dbReference type="GO" id="GO:0070461">
    <property type="term" value="C:SAGA-type complex"/>
    <property type="evidence" value="ECO:0007669"/>
    <property type="project" value="TreeGrafter"/>
</dbReference>
<protein>
    <recommendedName>
        <fullName evidence="8">Transcriptional adapter 2</fullName>
    </recommendedName>
</protein>
<dbReference type="InterPro" id="IPR036388">
    <property type="entry name" value="WH-like_DNA-bd_sf"/>
</dbReference>
<evidence type="ECO:0000259" key="13">
    <source>
        <dbReference type="PROSITE" id="PS50934"/>
    </source>
</evidence>
<proteinExistence type="predicted"/>
<dbReference type="GO" id="GO:0005634">
    <property type="term" value="C:nucleus"/>
    <property type="evidence" value="ECO:0007669"/>
    <property type="project" value="UniProtKB-SubCell"/>
</dbReference>
<dbReference type="InterPro" id="IPR041983">
    <property type="entry name" value="ADA2-like_ZZ"/>
</dbReference>
<dbReference type="SUPFAM" id="SSF46689">
    <property type="entry name" value="Homeodomain-like"/>
    <property type="match status" value="2"/>
</dbReference>
<dbReference type="Pfam" id="PF22941">
    <property type="entry name" value="TADA2A-like_3rd"/>
    <property type="match status" value="1"/>
</dbReference>
<accession>A0AAV9P301</accession>
<reference evidence="15 16" key="1">
    <citation type="submission" date="2023-08" db="EMBL/GenBank/DDBJ databases">
        <title>Black Yeasts Isolated from many extreme environments.</title>
        <authorList>
            <person name="Coleine C."/>
            <person name="Stajich J.E."/>
            <person name="Selbmann L."/>
        </authorList>
    </citation>
    <scope>NUCLEOTIDE SEQUENCE [LARGE SCALE GENOMIC DNA]</scope>
    <source>
        <strain evidence="15 16">CCFEE 5935</strain>
    </source>
</reference>
<evidence type="ECO:0000256" key="6">
    <source>
        <dbReference type="ARBA" id="ARBA00023163"/>
    </source>
</evidence>
<dbReference type="PIRSF" id="PIRSF025024">
    <property type="entry name" value="Transcriptional_adaptor_2"/>
    <property type="match status" value="1"/>
</dbReference>